<comment type="caution">
    <text evidence="1">The sequence shown here is derived from an EMBL/GenBank/DDBJ whole genome shotgun (WGS) entry which is preliminary data.</text>
</comment>
<reference evidence="1" key="1">
    <citation type="submission" date="2022-08" db="EMBL/GenBank/DDBJ databases">
        <title>Genome Sequence of Fusarium decemcellulare.</title>
        <authorList>
            <person name="Buettner E."/>
        </authorList>
    </citation>
    <scope>NUCLEOTIDE SEQUENCE</scope>
    <source>
        <strain evidence="1">Babe19</strain>
    </source>
</reference>
<dbReference type="Proteomes" id="UP001148629">
    <property type="component" value="Unassembled WGS sequence"/>
</dbReference>
<evidence type="ECO:0000313" key="2">
    <source>
        <dbReference type="Proteomes" id="UP001148629"/>
    </source>
</evidence>
<name>A0ACC1SA05_9HYPO</name>
<keyword evidence="2" id="KW-1185">Reference proteome</keyword>
<evidence type="ECO:0000313" key="1">
    <source>
        <dbReference type="EMBL" id="KAJ3535262.1"/>
    </source>
</evidence>
<dbReference type="EMBL" id="JANRMS010000724">
    <property type="protein sequence ID" value="KAJ3535262.1"/>
    <property type="molecule type" value="Genomic_DNA"/>
</dbReference>
<organism evidence="1 2">
    <name type="scientific">Fusarium decemcellulare</name>
    <dbReference type="NCBI Taxonomy" id="57161"/>
    <lineage>
        <taxon>Eukaryota</taxon>
        <taxon>Fungi</taxon>
        <taxon>Dikarya</taxon>
        <taxon>Ascomycota</taxon>
        <taxon>Pezizomycotina</taxon>
        <taxon>Sordariomycetes</taxon>
        <taxon>Hypocreomycetidae</taxon>
        <taxon>Hypocreales</taxon>
        <taxon>Nectriaceae</taxon>
        <taxon>Fusarium</taxon>
        <taxon>Fusarium decemcellulare species complex</taxon>
    </lineage>
</organism>
<sequence length="494" mass="53597">MHLNLQHFFALAAPMAAIVTAANPPGGLEKCLQKAVSGEAARAQFSYEPGFEENDVRPYNLNYQRKPVAVLYPKTSEEVSKIVQCTAKTDRKLHARSGGNDLTNTFLGSADGAVVVDLKNFQKLEVDQVTGVAKVGSGLRLKHLVEGLHTNGGRYMPAGASAGLGVGGLTLVGGVGLNTRLEGAMIDAIVKVEVVLANGTIVNASASEHSDLFWAIRGAGASFGIVTEFQFQTKPEPTEVIDFAFTVSSNNTATLTNAFKAYHEIIRDRTLDPRLGVVVVASKNSFRISGAYFGPRDGYDRIDFGSRVPNIVSGNVSETISWSEHVNNTFRGIDSLDPGQSYLYVHGTALNFATLPTNDTIDSVFEHLQNANSGDANWFVLMDLYGGAIGKPAVDATAFPHRDIAYFFSVYATTENRTAQATYDFVDDAVFNVQGKQPEKYLSYVGYTNDRVEGSPQERYWGSNLPRLQDIKAAYDSKDLFSTAHTVKAKGQRH</sequence>
<gene>
    <name evidence="1" type="ORF">NM208_g7210</name>
</gene>
<proteinExistence type="predicted"/>
<protein>
    <submittedName>
        <fullName evidence="1">Uncharacterized protein</fullName>
    </submittedName>
</protein>
<accession>A0ACC1SA05</accession>